<dbReference type="PANTHER" id="PTHR45856:SF24">
    <property type="entry name" value="FUNGAL LIPASE-LIKE DOMAIN-CONTAINING PROTEIN"/>
    <property type="match status" value="1"/>
</dbReference>
<accession>A0A9W7C0K7</accession>
<feature type="transmembrane region" description="Helical" evidence="2">
    <location>
        <begin position="673"/>
        <end position="695"/>
    </location>
</feature>
<name>A0A9W7C0K7_9STRA</name>
<sequence>MSGRRVSLTSFNADTLAPEQSLTPPHRHPAPTSTNPFDSPIADQSEGDSKSSGSAPLASLDADPPPTRKPALSFSPSPKKPSRRSPLDDTNITSFSSTTNPPEPPHDDAWRRRMGYTDGRTRQSSNPPKAWDYSSQRQVLSDKKEMDFRRRSFLNELQKKISHKPIDLQTDHEYESNPLSPSTKNPFNSRGTKGPFTLQPKPYKSNEQNRRFVIMESLSTFQTFMLFILPYMFLLLSAFLDSNLSMFKETIHSTTTATHTHITPDSMTAQFRVHDVPPLSSFLTADAKYANISSSTLKSVRHKEIVYSTMITQGPTNNPTTIYQTKPSPLPLACDLNDFGSYSCESPRLLDVLFSAPGSNVLSGRTADITISYALAVQNVANRDLLESLAEIFSNASYDIEKETMGYARLQSIIRFLCLSATLAFIYGYVKEVWRGWRDLLGRGGRWGGGAFSIDLAESEWWTTPMTLIPERRFVVLLLACLVLIENPVAVFMQLSDTAAGSPTIRALADMVVGIGIHTFLFSWLLLVDGMRFHTGSAVLTRTKQQKDLRIAREAFEHVKATAGAFESSTQLPSGGLVLKHDPRSAFFSDFMTPKLLLLCLSIISLIAVILSRFPETLGMNPQGPALSTLYLVATLVQLLLLLVWVYLICGAAIRTSKLLKEESFFVTRYAQLAFRILANTLLLAVVVIVVPALWDLRSLAAKWGGSTSNSVHTSSSSSSPSISSSTSTSDTSSFTTLVFGEKHGSVVDRMIRAVTAETSHLPFCATSTSIGPGKLLYVTLCCLVVGLIFFLPRRRDGDSGGDSRFVVNLSRMTHTWRLFPLAISLRSREPATYVPVFCTEIACLLLECSWQSYYNTSEYSTGDFAPGKMNLGSLGITLYSEIVDELSDTHCYVLLNSRQITDGDDSDIVIVVFRGTVSKENMKTDLDFEQVGLPIEGGGWGRSKRRAFTRAGSGSGYGTIPLHDYGDGGEDGDDEDMGGGFWTLPDFNEALSISEDDDLFPDVNSNVRVHKGFRDSYGAIRNRVLTSVLQCVEGSLIKNPNPPKIYVTGHSLGGALGQLFAFDLACNVEIGVPLSGAEKNTGIVGVNKRAAKRAKRGSREKGRDGFMLSGKGGSVKCQLPVACYTYGQPKVGNAAFSAAFSKRVPHCFRISVEGDLFTGLPRWTCGRGIYKHAGTEVVIDDKGIGTICIAPTPVESTFRFNKSNFSLANHGLGKYRESLEAAFEQEELEKYYNEGGDGGFGGGALVPDWLYRGREGKK</sequence>
<protein>
    <recommendedName>
        <fullName evidence="3">Fungal lipase-type domain-containing protein</fullName>
    </recommendedName>
</protein>
<feature type="domain" description="Fungal lipase-type" evidence="3">
    <location>
        <begin position="1120"/>
        <end position="1162"/>
    </location>
</feature>
<keyword evidence="5" id="KW-1185">Reference proteome</keyword>
<keyword evidence="2" id="KW-0812">Transmembrane</keyword>
<feature type="transmembrane region" description="Helical" evidence="2">
    <location>
        <begin position="474"/>
        <end position="495"/>
    </location>
</feature>
<feature type="compositionally biased region" description="Basic and acidic residues" evidence="1">
    <location>
        <begin position="164"/>
        <end position="175"/>
    </location>
</feature>
<dbReference type="Proteomes" id="UP001165085">
    <property type="component" value="Unassembled WGS sequence"/>
</dbReference>
<proteinExistence type="predicted"/>
<feature type="domain" description="Fungal lipase-type" evidence="3">
    <location>
        <begin position="1003"/>
        <end position="1068"/>
    </location>
</feature>
<reference evidence="5" key="1">
    <citation type="journal article" date="2023" name="Commun. Biol.">
        <title>Genome analysis of Parmales, the sister group of diatoms, reveals the evolutionary specialization of diatoms from phago-mixotrophs to photoautotrophs.</title>
        <authorList>
            <person name="Ban H."/>
            <person name="Sato S."/>
            <person name="Yoshikawa S."/>
            <person name="Yamada K."/>
            <person name="Nakamura Y."/>
            <person name="Ichinomiya M."/>
            <person name="Sato N."/>
            <person name="Blanc-Mathieu R."/>
            <person name="Endo H."/>
            <person name="Kuwata A."/>
            <person name="Ogata H."/>
        </authorList>
    </citation>
    <scope>NUCLEOTIDE SEQUENCE [LARGE SCALE GENOMIC DNA]</scope>
    <source>
        <strain evidence="5">NIES 3701</strain>
    </source>
</reference>
<feature type="compositionally biased region" description="Polar residues" evidence="1">
    <location>
        <begin position="7"/>
        <end position="23"/>
    </location>
</feature>
<comment type="caution">
    <text evidence="4">The sequence shown here is derived from an EMBL/GenBank/DDBJ whole genome shotgun (WGS) entry which is preliminary data.</text>
</comment>
<dbReference type="OrthoDB" id="194358at2759"/>
<feature type="transmembrane region" description="Helical" evidence="2">
    <location>
        <begin position="218"/>
        <end position="240"/>
    </location>
</feature>
<dbReference type="GO" id="GO:0006629">
    <property type="term" value="P:lipid metabolic process"/>
    <property type="evidence" value="ECO:0007669"/>
    <property type="project" value="InterPro"/>
</dbReference>
<evidence type="ECO:0000313" key="5">
    <source>
        <dbReference type="Proteomes" id="UP001165085"/>
    </source>
</evidence>
<evidence type="ECO:0000313" key="4">
    <source>
        <dbReference type="EMBL" id="GMH97029.1"/>
    </source>
</evidence>
<dbReference type="InterPro" id="IPR029058">
    <property type="entry name" value="AB_hydrolase_fold"/>
</dbReference>
<dbReference type="PANTHER" id="PTHR45856">
    <property type="entry name" value="ALPHA/BETA-HYDROLASES SUPERFAMILY PROTEIN"/>
    <property type="match status" value="1"/>
</dbReference>
<feature type="transmembrane region" description="Helical" evidence="2">
    <location>
        <begin position="596"/>
        <end position="614"/>
    </location>
</feature>
<feature type="compositionally biased region" description="Polar residues" evidence="1">
    <location>
        <begin position="122"/>
        <end position="139"/>
    </location>
</feature>
<organism evidence="4 5">
    <name type="scientific">Triparma strigata</name>
    <dbReference type="NCBI Taxonomy" id="1606541"/>
    <lineage>
        <taxon>Eukaryota</taxon>
        <taxon>Sar</taxon>
        <taxon>Stramenopiles</taxon>
        <taxon>Ochrophyta</taxon>
        <taxon>Bolidophyceae</taxon>
        <taxon>Parmales</taxon>
        <taxon>Triparmaceae</taxon>
        <taxon>Triparma</taxon>
    </lineage>
</organism>
<evidence type="ECO:0000256" key="1">
    <source>
        <dbReference type="SAM" id="MobiDB-lite"/>
    </source>
</evidence>
<dbReference type="AlphaFoldDB" id="A0A9W7C0K7"/>
<evidence type="ECO:0000256" key="2">
    <source>
        <dbReference type="SAM" id="Phobius"/>
    </source>
</evidence>
<feature type="compositionally biased region" description="Low complexity" evidence="1">
    <location>
        <begin position="707"/>
        <end position="733"/>
    </location>
</feature>
<dbReference type="EMBL" id="BRXY01000479">
    <property type="protein sequence ID" value="GMH97029.1"/>
    <property type="molecule type" value="Genomic_DNA"/>
</dbReference>
<feature type="compositionally biased region" description="Polar residues" evidence="1">
    <location>
        <begin position="88"/>
        <end position="100"/>
    </location>
</feature>
<feature type="compositionally biased region" description="Polar residues" evidence="1">
    <location>
        <begin position="177"/>
        <end position="191"/>
    </location>
</feature>
<keyword evidence="2" id="KW-0472">Membrane</keyword>
<dbReference type="InterPro" id="IPR051218">
    <property type="entry name" value="Sec_MonoDiacylglyc_Lipase"/>
</dbReference>
<feature type="region of interest" description="Disordered" evidence="1">
    <location>
        <begin position="164"/>
        <end position="202"/>
    </location>
</feature>
<keyword evidence="2" id="KW-1133">Transmembrane helix</keyword>
<gene>
    <name evidence="4" type="ORF">TrST_g5956</name>
</gene>
<dbReference type="InterPro" id="IPR002921">
    <property type="entry name" value="Fungal_lipase-type"/>
</dbReference>
<dbReference type="SUPFAM" id="SSF53474">
    <property type="entry name" value="alpha/beta-Hydrolases"/>
    <property type="match status" value="1"/>
</dbReference>
<feature type="transmembrane region" description="Helical" evidence="2">
    <location>
        <begin position="626"/>
        <end position="652"/>
    </location>
</feature>
<feature type="transmembrane region" description="Helical" evidence="2">
    <location>
        <begin position="507"/>
        <end position="527"/>
    </location>
</feature>
<feature type="region of interest" description="Disordered" evidence="1">
    <location>
        <begin position="1"/>
        <end position="144"/>
    </location>
</feature>
<evidence type="ECO:0000259" key="3">
    <source>
        <dbReference type="Pfam" id="PF01764"/>
    </source>
</evidence>
<dbReference type="CDD" id="cd00519">
    <property type="entry name" value="Lipase_3"/>
    <property type="match status" value="1"/>
</dbReference>
<dbReference type="Pfam" id="PF01764">
    <property type="entry name" value="Lipase_3"/>
    <property type="match status" value="2"/>
</dbReference>
<feature type="region of interest" description="Disordered" evidence="1">
    <location>
        <begin position="706"/>
        <end position="733"/>
    </location>
</feature>
<dbReference type="Gene3D" id="3.40.50.1820">
    <property type="entry name" value="alpha/beta hydrolase"/>
    <property type="match status" value="1"/>
</dbReference>